<evidence type="ECO:0000313" key="2">
    <source>
        <dbReference type="Proteomes" id="UP000651452"/>
    </source>
</evidence>
<dbReference type="AlphaFoldDB" id="A0A8H7MDA7"/>
<dbReference type="EMBL" id="RZGK01000023">
    <property type="protein sequence ID" value="KAF9690548.1"/>
    <property type="molecule type" value="Genomic_DNA"/>
</dbReference>
<organism evidence="1 2">
    <name type="scientific">Ascochyta lentis</name>
    <dbReference type="NCBI Taxonomy" id="205686"/>
    <lineage>
        <taxon>Eukaryota</taxon>
        <taxon>Fungi</taxon>
        <taxon>Dikarya</taxon>
        <taxon>Ascomycota</taxon>
        <taxon>Pezizomycotina</taxon>
        <taxon>Dothideomycetes</taxon>
        <taxon>Pleosporomycetidae</taxon>
        <taxon>Pleosporales</taxon>
        <taxon>Pleosporineae</taxon>
        <taxon>Didymellaceae</taxon>
        <taxon>Ascochyta</taxon>
    </lineage>
</organism>
<dbReference type="Proteomes" id="UP000651452">
    <property type="component" value="Unassembled WGS sequence"/>
</dbReference>
<dbReference type="Gene3D" id="2.60.120.10">
    <property type="entry name" value="Jelly Rolls"/>
    <property type="match status" value="1"/>
</dbReference>
<evidence type="ECO:0008006" key="3">
    <source>
        <dbReference type="Google" id="ProtNLM"/>
    </source>
</evidence>
<sequence>MTNQVTVKTYTLPPTTLIPNSPHVLIHYPRLLTQLIQTPGFSPTKIFDLFASNGWQSQWIARYGPNQNAHYHSTTHECMAVISGGRAKILFGVADSKEDRQQDLGLGGQGNDLNGDGREDGGILLDAEVGDVFILPAGVAHKTHDPRPLTDGIVFHQPPDKGDESRSREFFGEVPVQGEFMMMGAYPRGQEWDFKVGGEHEGRFGEVWNVELPERDPVLGASLEGLKGLWAREDKARL</sequence>
<gene>
    <name evidence="1" type="ORF">EKO04_011386</name>
</gene>
<reference evidence="1" key="2">
    <citation type="submission" date="2020-09" db="EMBL/GenBank/DDBJ databases">
        <title>Reference genome assembly for Australian Ascochyta lentis isolate Al4.</title>
        <authorList>
            <person name="Lee R.C."/>
            <person name="Farfan-Caceres L.M."/>
            <person name="Debler J.W."/>
            <person name="Williams A.H."/>
            <person name="Henares B.M."/>
        </authorList>
    </citation>
    <scope>NUCLEOTIDE SEQUENCE</scope>
    <source>
        <strain evidence="1">Al4</strain>
    </source>
</reference>
<proteinExistence type="predicted"/>
<reference evidence="1" key="1">
    <citation type="submission" date="2018-12" db="EMBL/GenBank/DDBJ databases">
        <authorList>
            <person name="Syme R.A."/>
            <person name="Farfan-Caceres L."/>
            <person name="Lichtenzveig J."/>
        </authorList>
    </citation>
    <scope>NUCLEOTIDE SEQUENCE</scope>
    <source>
        <strain evidence="1">Al4</strain>
    </source>
</reference>
<dbReference type="PANTHER" id="PTHR36448:SF3">
    <property type="entry name" value="CUPIN TYPE-2 DOMAIN-CONTAINING PROTEIN"/>
    <property type="match status" value="1"/>
</dbReference>
<protein>
    <recommendedName>
        <fullName evidence="3">Cupin type-1 domain-containing protein</fullName>
    </recommendedName>
</protein>
<dbReference type="InterPro" id="IPR011051">
    <property type="entry name" value="RmlC_Cupin_sf"/>
</dbReference>
<dbReference type="InterPro" id="IPR014710">
    <property type="entry name" value="RmlC-like_jellyroll"/>
</dbReference>
<evidence type="ECO:0000313" key="1">
    <source>
        <dbReference type="EMBL" id="KAF9690548.1"/>
    </source>
</evidence>
<accession>A0A8H7MDA7</accession>
<dbReference type="CDD" id="cd02219">
    <property type="entry name" value="cupin_YjlB-like"/>
    <property type="match status" value="1"/>
</dbReference>
<name>A0A8H7MDA7_9PLEO</name>
<dbReference type="OrthoDB" id="2446447at2759"/>
<dbReference type="InterPro" id="IPR047121">
    <property type="entry name" value="YjiB-like"/>
</dbReference>
<dbReference type="PANTHER" id="PTHR36448">
    <property type="entry name" value="BLR7373 PROTEIN"/>
    <property type="match status" value="1"/>
</dbReference>
<comment type="caution">
    <text evidence="1">The sequence shown here is derived from an EMBL/GenBank/DDBJ whole genome shotgun (WGS) entry which is preliminary data.</text>
</comment>
<dbReference type="SUPFAM" id="SSF51182">
    <property type="entry name" value="RmlC-like cupins"/>
    <property type="match status" value="1"/>
</dbReference>
<keyword evidence="2" id="KW-1185">Reference proteome</keyword>